<protein>
    <recommendedName>
        <fullName evidence="4">FAD-binding PCMH-type domain-containing protein</fullName>
    </recommendedName>
</protein>
<dbReference type="PROSITE" id="PS51387">
    <property type="entry name" value="FAD_PCMH"/>
    <property type="match status" value="1"/>
</dbReference>
<keyword evidence="3" id="KW-0560">Oxidoreductase</keyword>
<proteinExistence type="predicted"/>
<gene>
    <name evidence="5" type="ORF">S06H3_17418</name>
</gene>
<keyword evidence="1" id="KW-0285">Flavoprotein</keyword>
<dbReference type="EMBL" id="BARV01008699">
    <property type="protein sequence ID" value="GAI07056.1"/>
    <property type="molecule type" value="Genomic_DNA"/>
</dbReference>
<dbReference type="InterPro" id="IPR036683">
    <property type="entry name" value="CO_DH_flav_C_dom_sf"/>
</dbReference>
<dbReference type="PANTHER" id="PTHR42659:SF2">
    <property type="entry name" value="XANTHINE DEHYDROGENASE SUBUNIT C-RELATED"/>
    <property type="match status" value="1"/>
</dbReference>
<evidence type="ECO:0000259" key="4">
    <source>
        <dbReference type="PROSITE" id="PS51387"/>
    </source>
</evidence>
<dbReference type="InterPro" id="IPR051312">
    <property type="entry name" value="Diverse_Substr_Oxidored"/>
</dbReference>
<organism evidence="5">
    <name type="scientific">marine sediment metagenome</name>
    <dbReference type="NCBI Taxonomy" id="412755"/>
    <lineage>
        <taxon>unclassified sequences</taxon>
        <taxon>metagenomes</taxon>
        <taxon>ecological metagenomes</taxon>
    </lineage>
</organism>
<keyword evidence="2" id="KW-0274">FAD</keyword>
<dbReference type="InterPro" id="IPR016166">
    <property type="entry name" value="FAD-bd_PCMH"/>
</dbReference>
<dbReference type="SUPFAM" id="SSF55447">
    <property type="entry name" value="CO dehydrogenase flavoprotein C-terminal domain-like"/>
    <property type="match status" value="1"/>
</dbReference>
<dbReference type="Pfam" id="PF00941">
    <property type="entry name" value="FAD_binding_5"/>
    <property type="match status" value="1"/>
</dbReference>
<dbReference type="SMART" id="SM01092">
    <property type="entry name" value="CO_deh_flav_C"/>
    <property type="match status" value="1"/>
</dbReference>
<dbReference type="PANTHER" id="PTHR42659">
    <property type="entry name" value="XANTHINE DEHYDROGENASE SUBUNIT C-RELATED"/>
    <property type="match status" value="1"/>
</dbReference>
<dbReference type="InterPro" id="IPR002346">
    <property type="entry name" value="Mopterin_DH_FAD-bd"/>
</dbReference>
<dbReference type="GO" id="GO:0016491">
    <property type="term" value="F:oxidoreductase activity"/>
    <property type="evidence" value="ECO:0007669"/>
    <property type="project" value="UniProtKB-KW"/>
</dbReference>
<dbReference type="SUPFAM" id="SSF56176">
    <property type="entry name" value="FAD-binding/transporter-associated domain-like"/>
    <property type="match status" value="1"/>
</dbReference>
<dbReference type="AlphaFoldDB" id="X1LMM0"/>
<dbReference type="Gene3D" id="3.30.390.50">
    <property type="entry name" value="CO dehydrogenase flavoprotein, C-terminal domain"/>
    <property type="match status" value="1"/>
</dbReference>
<evidence type="ECO:0000313" key="5">
    <source>
        <dbReference type="EMBL" id="GAI07056.1"/>
    </source>
</evidence>
<dbReference type="Gene3D" id="3.30.465.10">
    <property type="match status" value="1"/>
</dbReference>
<evidence type="ECO:0000256" key="2">
    <source>
        <dbReference type="ARBA" id="ARBA00022827"/>
    </source>
</evidence>
<evidence type="ECO:0000256" key="1">
    <source>
        <dbReference type="ARBA" id="ARBA00022630"/>
    </source>
</evidence>
<sequence length="245" mass="26434">MVDVKGLSTLDYINYDDGEGLRIGALATHRAIEKSEVIQKHFNVLSEMEQNLATVQTRNWGTIGGNICHADPAGDPAPVLIALKAKLKLSSLGGERIVEMEDFSKDYLEVTLEPDEMLTEIQVPTPPPHTGTAYEKLMVMKGDMGIVGAAVSITLNDGVCKDVRIALSNVASVPLRAREAEKRLIGKALNDGLLTEAGEIASEEADPPSDVHGSSEYRREMVKVFVKRAATKALERAKAVIGGIE</sequence>
<feature type="domain" description="FAD-binding PCMH-type" evidence="4">
    <location>
        <begin position="1"/>
        <end position="128"/>
    </location>
</feature>
<dbReference type="InterPro" id="IPR005107">
    <property type="entry name" value="CO_DH_flav_C"/>
</dbReference>
<dbReference type="GO" id="GO:0071949">
    <property type="term" value="F:FAD binding"/>
    <property type="evidence" value="ECO:0007669"/>
    <property type="project" value="InterPro"/>
</dbReference>
<comment type="caution">
    <text evidence="5">The sequence shown here is derived from an EMBL/GenBank/DDBJ whole genome shotgun (WGS) entry which is preliminary data.</text>
</comment>
<dbReference type="InterPro" id="IPR016169">
    <property type="entry name" value="FAD-bd_PCMH_sub2"/>
</dbReference>
<name>X1LMM0_9ZZZZ</name>
<reference evidence="5" key="1">
    <citation type="journal article" date="2014" name="Front. Microbiol.">
        <title>High frequency of phylogenetically diverse reductive dehalogenase-homologous genes in deep subseafloor sedimentary metagenomes.</title>
        <authorList>
            <person name="Kawai M."/>
            <person name="Futagami T."/>
            <person name="Toyoda A."/>
            <person name="Takaki Y."/>
            <person name="Nishi S."/>
            <person name="Hori S."/>
            <person name="Arai W."/>
            <person name="Tsubouchi T."/>
            <person name="Morono Y."/>
            <person name="Uchiyama I."/>
            <person name="Ito T."/>
            <person name="Fujiyama A."/>
            <person name="Inagaki F."/>
            <person name="Takami H."/>
        </authorList>
    </citation>
    <scope>NUCLEOTIDE SEQUENCE</scope>
    <source>
        <strain evidence="5">Expedition CK06-06</strain>
    </source>
</reference>
<dbReference type="InterPro" id="IPR036318">
    <property type="entry name" value="FAD-bd_PCMH-like_sf"/>
</dbReference>
<accession>X1LMM0</accession>
<dbReference type="Pfam" id="PF03450">
    <property type="entry name" value="CO_deh_flav_C"/>
    <property type="match status" value="1"/>
</dbReference>
<evidence type="ECO:0000256" key="3">
    <source>
        <dbReference type="ARBA" id="ARBA00023002"/>
    </source>
</evidence>